<organism evidence="12 13">
    <name type="scientific">Glossina austeni</name>
    <name type="common">Savannah tsetse fly</name>
    <dbReference type="NCBI Taxonomy" id="7395"/>
    <lineage>
        <taxon>Eukaryota</taxon>
        <taxon>Metazoa</taxon>
        <taxon>Ecdysozoa</taxon>
        <taxon>Arthropoda</taxon>
        <taxon>Hexapoda</taxon>
        <taxon>Insecta</taxon>
        <taxon>Pterygota</taxon>
        <taxon>Neoptera</taxon>
        <taxon>Endopterygota</taxon>
        <taxon>Diptera</taxon>
        <taxon>Brachycera</taxon>
        <taxon>Muscomorpha</taxon>
        <taxon>Hippoboscoidea</taxon>
        <taxon>Glossinidae</taxon>
        <taxon>Glossina</taxon>
    </lineage>
</organism>
<keyword evidence="2" id="KW-0964">Secreted</keyword>
<dbReference type="SUPFAM" id="SSF50494">
    <property type="entry name" value="Trypsin-like serine proteases"/>
    <property type="match status" value="1"/>
</dbReference>
<keyword evidence="9" id="KW-1015">Disulfide bond</keyword>
<dbReference type="InterPro" id="IPR001254">
    <property type="entry name" value="Trypsin_dom"/>
</dbReference>
<evidence type="ECO:0000256" key="2">
    <source>
        <dbReference type="ARBA" id="ARBA00022525"/>
    </source>
</evidence>
<proteinExistence type="predicted"/>
<evidence type="ECO:0000256" key="10">
    <source>
        <dbReference type="SAM" id="MobiDB-lite"/>
    </source>
</evidence>
<evidence type="ECO:0000313" key="12">
    <source>
        <dbReference type="EnsemblMetazoa" id="GAUT011100-PA"/>
    </source>
</evidence>
<evidence type="ECO:0000256" key="4">
    <source>
        <dbReference type="ARBA" id="ARBA00022729"/>
    </source>
</evidence>
<keyword evidence="13" id="KW-1185">Reference proteome</keyword>
<dbReference type="GO" id="GO:0004252">
    <property type="term" value="F:serine-type endopeptidase activity"/>
    <property type="evidence" value="ECO:0007669"/>
    <property type="project" value="InterPro"/>
</dbReference>
<evidence type="ECO:0000256" key="6">
    <source>
        <dbReference type="ARBA" id="ARBA00022825"/>
    </source>
</evidence>
<dbReference type="InterPro" id="IPR022700">
    <property type="entry name" value="CLIP"/>
</dbReference>
<feature type="region of interest" description="Disordered" evidence="10">
    <location>
        <begin position="69"/>
        <end position="90"/>
    </location>
</feature>
<keyword evidence="6" id="KW-0720">Serine protease</keyword>
<name>A0A1A9UPB7_GLOAU</name>
<protein>
    <recommendedName>
        <fullName evidence="11">Peptidase S1 domain-containing protein</fullName>
    </recommendedName>
</protein>
<dbReference type="InterPro" id="IPR038565">
    <property type="entry name" value="CLIP_sf"/>
</dbReference>
<dbReference type="PROSITE" id="PS50240">
    <property type="entry name" value="TRYPSIN_DOM"/>
    <property type="match status" value="1"/>
</dbReference>
<dbReference type="GO" id="GO:0006508">
    <property type="term" value="P:proteolysis"/>
    <property type="evidence" value="ECO:0007669"/>
    <property type="project" value="UniProtKB-KW"/>
</dbReference>
<feature type="domain" description="Peptidase S1" evidence="11">
    <location>
        <begin position="350"/>
        <end position="547"/>
    </location>
</feature>
<keyword evidence="3" id="KW-0645">Protease</keyword>
<dbReference type="Proteomes" id="UP000078200">
    <property type="component" value="Unassembled WGS sequence"/>
</dbReference>
<evidence type="ECO:0000256" key="1">
    <source>
        <dbReference type="ARBA" id="ARBA00004613"/>
    </source>
</evidence>
<keyword evidence="7" id="KW-0106">Calcium</keyword>
<dbReference type="GO" id="GO:0005615">
    <property type="term" value="C:extracellular space"/>
    <property type="evidence" value="ECO:0007669"/>
    <property type="project" value="TreeGrafter"/>
</dbReference>
<keyword evidence="5" id="KW-0378">Hydrolase</keyword>
<dbReference type="InterPro" id="IPR050127">
    <property type="entry name" value="Serine_Proteases_S1"/>
</dbReference>
<dbReference type="AlphaFoldDB" id="A0A1A9UPB7"/>
<dbReference type="Pfam" id="PF12032">
    <property type="entry name" value="CLIP"/>
    <property type="match status" value="1"/>
</dbReference>
<dbReference type="InterPro" id="IPR009003">
    <property type="entry name" value="Peptidase_S1_PA"/>
</dbReference>
<evidence type="ECO:0000256" key="9">
    <source>
        <dbReference type="ARBA" id="ARBA00023157"/>
    </source>
</evidence>
<dbReference type="EnsemblMetazoa" id="GAUT011100-RA">
    <property type="protein sequence ID" value="GAUT011100-PA"/>
    <property type="gene ID" value="GAUT011100"/>
</dbReference>
<evidence type="ECO:0000313" key="13">
    <source>
        <dbReference type="Proteomes" id="UP000078200"/>
    </source>
</evidence>
<evidence type="ECO:0000259" key="11">
    <source>
        <dbReference type="PROSITE" id="PS50240"/>
    </source>
</evidence>
<dbReference type="STRING" id="7395.A0A1A9UPB7"/>
<dbReference type="Gene3D" id="3.30.1640.30">
    <property type="match status" value="1"/>
</dbReference>
<accession>A0A1A9UPB7</accession>
<dbReference type="InterPro" id="IPR043504">
    <property type="entry name" value="Peptidase_S1_PA_chymotrypsin"/>
</dbReference>
<dbReference type="PANTHER" id="PTHR24264">
    <property type="entry name" value="TRYPSIN-RELATED"/>
    <property type="match status" value="1"/>
</dbReference>
<comment type="subcellular location">
    <subcellularLocation>
        <location evidence="1">Secreted</location>
    </subcellularLocation>
</comment>
<dbReference type="VEuPathDB" id="VectorBase:GAUT011100"/>
<keyword evidence="8" id="KW-0865">Zymogen</keyword>
<keyword evidence="4" id="KW-0732">Signal</keyword>
<reference evidence="12" key="1">
    <citation type="submission" date="2020-05" db="UniProtKB">
        <authorList>
            <consortium name="EnsemblMetazoa"/>
        </authorList>
    </citation>
    <scope>IDENTIFICATION</scope>
    <source>
        <strain evidence="12">TTRI</strain>
    </source>
</reference>
<evidence type="ECO:0000256" key="7">
    <source>
        <dbReference type="ARBA" id="ARBA00022837"/>
    </source>
</evidence>
<sequence length="547" mass="60171">MMINCHRLDNIAFFNGLIELTDPKLSYDLQILPVISLWPLLAYLANIKGFCPDYTATQTTATITTLSTSSTQTSSTVTNQSANTQSSSLAVSTTAKPSTELNFNNTGSTTIQSTTTALLPCPAYPLMCLTDGKSPISYCPCIDPRQQKNRFKQHPDIMIFSPLDNATFTRTRTKRKTRVKAQSQICAGSDLHLSKCTPIAECSALIEEFYNELKKSPQGMDFNTFIGQRICDFDGKHFMICCSTRLNQNAVETKPVQFQSLSEFESPVTAPGSQSNFLHALGPSRTPHLPSILQFAPLSDNDDRNNGSPVPPPSAANNVLTESIRFQPLKMIETDTLLNCGISRGLINRVVGGAVAKQGTYPWIAALGYRDSGGEVLRFLCAGSLITPKYIVTSAHCINQNLTIARLGAHDLTKVFESTARDYRIKTTKIHDNFDLVTVANDVAVIELTTEADLSDFISTICLPVGNNFLTHNFVGLHPFLAGWGANKHQGKASSVLTDVQVPIVSRERCRQNYKSEFNFLEFTEKLLCAGSVNADAYWIKNNTDYN</sequence>
<evidence type="ECO:0000256" key="3">
    <source>
        <dbReference type="ARBA" id="ARBA00022670"/>
    </source>
</evidence>
<evidence type="ECO:0000256" key="8">
    <source>
        <dbReference type="ARBA" id="ARBA00023145"/>
    </source>
</evidence>
<dbReference type="Gene3D" id="2.40.10.10">
    <property type="entry name" value="Trypsin-like serine proteases"/>
    <property type="match status" value="1"/>
</dbReference>
<dbReference type="PANTHER" id="PTHR24264:SF65">
    <property type="entry name" value="SRCR DOMAIN-CONTAINING PROTEIN"/>
    <property type="match status" value="1"/>
</dbReference>
<dbReference type="CDD" id="cd00190">
    <property type="entry name" value="Tryp_SPc"/>
    <property type="match status" value="1"/>
</dbReference>
<dbReference type="SMART" id="SM00020">
    <property type="entry name" value="Tryp_SPc"/>
    <property type="match status" value="1"/>
</dbReference>
<dbReference type="Pfam" id="PF00089">
    <property type="entry name" value="Trypsin"/>
    <property type="match status" value="1"/>
</dbReference>
<evidence type="ECO:0000256" key="5">
    <source>
        <dbReference type="ARBA" id="ARBA00022801"/>
    </source>
</evidence>